<feature type="transmembrane region" description="Helical" evidence="1">
    <location>
        <begin position="36"/>
        <end position="56"/>
    </location>
</feature>
<dbReference type="EMBL" id="KN831776">
    <property type="protein sequence ID" value="KIM43140.1"/>
    <property type="molecule type" value="Genomic_DNA"/>
</dbReference>
<reference evidence="3" key="2">
    <citation type="submission" date="2015-01" db="EMBL/GenBank/DDBJ databases">
        <title>Evolutionary Origins and Diversification of the Mycorrhizal Mutualists.</title>
        <authorList>
            <consortium name="DOE Joint Genome Institute"/>
            <consortium name="Mycorrhizal Genomics Consortium"/>
            <person name="Kohler A."/>
            <person name="Kuo A."/>
            <person name="Nagy L.G."/>
            <person name="Floudas D."/>
            <person name="Copeland A."/>
            <person name="Barry K.W."/>
            <person name="Cichocki N."/>
            <person name="Veneault-Fourrey C."/>
            <person name="LaButti K."/>
            <person name="Lindquist E.A."/>
            <person name="Lipzen A."/>
            <person name="Lundell T."/>
            <person name="Morin E."/>
            <person name="Murat C."/>
            <person name="Riley R."/>
            <person name="Ohm R."/>
            <person name="Sun H."/>
            <person name="Tunlid A."/>
            <person name="Henrissat B."/>
            <person name="Grigoriev I.V."/>
            <person name="Hibbett D.S."/>
            <person name="Martin F."/>
        </authorList>
    </citation>
    <scope>NUCLEOTIDE SEQUENCE [LARGE SCALE GENOMIC DNA]</scope>
    <source>
        <strain evidence="3">h7</strain>
    </source>
</reference>
<keyword evidence="1" id="KW-0812">Transmembrane</keyword>
<evidence type="ECO:0000313" key="3">
    <source>
        <dbReference type="Proteomes" id="UP000053424"/>
    </source>
</evidence>
<gene>
    <name evidence="2" type="ORF">M413DRAFT_396835</name>
</gene>
<reference evidence="2 3" key="1">
    <citation type="submission" date="2014-04" db="EMBL/GenBank/DDBJ databases">
        <authorList>
            <consortium name="DOE Joint Genome Institute"/>
            <person name="Kuo A."/>
            <person name="Gay G."/>
            <person name="Dore J."/>
            <person name="Kohler A."/>
            <person name="Nagy L.G."/>
            <person name="Floudas D."/>
            <person name="Copeland A."/>
            <person name="Barry K.W."/>
            <person name="Cichocki N."/>
            <person name="Veneault-Fourrey C."/>
            <person name="LaButti K."/>
            <person name="Lindquist E.A."/>
            <person name="Lipzen A."/>
            <person name="Lundell T."/>
            <person name="Morin E."/>
            <person name="Murat C."/>
            <person name="Sun H."/>
            <person name="Tunlid A."/>
            <person name="Henrissat B."/>
            <person name="Grigoriev I.V."/>
            <person name="Hibbett D.S."/>
            <person name="Martin F."/>
            <person name="Nordberg H.P."/>
            <person name="Cantor M.N."/>
            <person name="Hua S.X."/>
        </authorList>
    </citation>
    <scope>NUCLEOTIDE SEQUENCE [LARGE SCALE GENOMIC DNA]</scope>
    <source>
        <strain evidence="3">h7</strain>
    </source>
</reference>
<evidence type="ECO:0000313" key="2">
    <source>
        <dbReference type="EMBL" id="KIM43140.1"/>
    </source>
</evidence>
<name>A0A0C3C2M3_HEBCY</name>
<keyword evidence="1" id="KW-1133">Transmembrane helix</keyword>
<dbReference type="AlphaFoldDB" id="A0A0C3C2M3"/>
<dbReference type="HOGENOM" id="CLU_2264096_0_0_1"/>
<sequence length="103" mass="11384">MLTQLPFMIIPLSHYFYIGLSRHSQPVKSIVSGDLVTLRLLLFIIILLSSVTPLILPLDQFSASACSSVNLAFLDLSNLPNRPLHNIPTQFLDPPRTSICLPG</sequence>
<proteinExistence type="predicted"/>
<keyword evidence="1" id="KW-0472">Membrane</keyword>
<dbReference type="Proteomes" id="UP000053424">
    <property type="component" value="Unassembled WGS sequence"/>
</dbReference>
<keyword evidence="3" id="KW-1185">Reference proteome</keyword>
<protein>
    <submittedName>
        <fullName evidence="2">Uncharacterized protein</fullName>
    </submittedName>
</protein>
<accession>A0A0C3C2M3</accession>
<organism evidence="2 3">
    <name type="scientific">Hebeloma cylindrosporum</name>
    <dbReference type="NCBI Taxonomy" id="76867"/>
    <lineage>
        <taxon>Eukaryota</taxon>
        <taxon>Fungi</taxon>
        <taxon>Dikarya</taxon>
        <taxon>Basidiomycota</taxon>
        <taxon>Agaricomycotina</taxon>
        <taxon>Agaricomycetes</taxon>
        <taxon>Agaricomycetidae</taxon>
        <taxon>Agaricales</taxon>
        <taxon>Agaricineae</taxon>
        <taxon>Hymenogastraceae</taxon>
        <taxon>Hebeloma</taxon>
    </lineage>
</organism>
<evidence type="ECO:0000256" key="1">
    <source>
        <dbReference type="SAM" id="Phobius"/>
    </source>
</evidence>